<evidence type="ECO:0000313" key="1">
    <source>
        <dbReference type="EMBL" id="KAJ2993786.1"/>
    </source>
</evidence>
<organism evidence="1 2">
    <name type="scientific">Trametes sanguinea</name>
    <dbReference type="NCBI Taxonomy" id="158606"/>
    <lineage>
        <taxon>Eukaryota</taxon>
        <taxon>Fungi</taxon>
        <taxon>Dikarya</taxon>
        <taxon>Basidiomycota</taxon>
        <taxon>Agaricomycotina</taxon>
        <taxon>Agaricomycetes</taxon>
        <taxon>Polyporales</taxon>
        <taxon>Polyporaceae</taxon>
        <taxon>Trametes</taxon>
    </lineage>
</organism>
<keyword evidence="2" id="KW-1185">Reference proteome</keyword>
<protein>
    <submittedName>
        <fullName evidence="1">Uncharacterized protein</fullName>
    </submittedName>
</protein>
<reference evidence="1" key="1">
    <citation type="submission" date="2022-08" db="EMBL/GenBank/DDBJ databases">
        <title>Genome Sequence of Pycnoporus sanguineus.</title>
        <authorList>
            <person name="Buettner E."/>
        </authorList>
    </citation>
    <scope>NUCLEOTIDE SEQUENCE</scope>
    <source>
        <strain evidence="1">CG-C14</strain>
    </source>
</reference>
<gene>
    <name evidence="1" type="ORF">NUW54_g7662</name>
</gene>
<proteinExistence type="predicted"/>
<dbReference type="EMBL" id="JANSHE010002239">
    <property type="protein sequence ID" value="KAJ2993786.1"/>
    <property type="molecule type" value="Genomic_DNA"/>
</dbReference>
<evidence type="ECO:0000313" key="2">
    <source>
        <dbReference type="Proteomes" id="UP001144978"/>
    </source>
</evidence>
<sequence>MSSTPPAFLKGPINSTRKKRELLEIAGALGISTDGTVKALISRITAYLREHTELSTQPQFQGLFSYRPSKTGSNHGPDKAAGKTSIDKALEDEVQAAAGKDTEATGGAHKILVEAKISHDPPARHGLLTSGVNTPARIEARDALGTQQKDDRLLTPLSSPPQSEEPEQRPDEDSRGSLPAVACTPVKETRIVVPDDAEGQKTRSEMKTMFVDVRDEVTIVVAVKKHGDPDSATDEIYIPQSGALIQSRAVAGQREHYVKLSKLLPIAIKNASTPMKGPCPSNPSPLLPARPESPTPKRQRAPISRVDPSRGSQSVRSREVLEARAGSPQDHASLISFIRQLVDGPTGQWKKAKTVGDILQRCKAVDHAMAVMEELGWEKSKGGYQIPEGECRAPYQYNSRIPDSPNGCGTSDYADAGVLAGQTFVKEDILKALRLGHSQANSDANLFKKKVLDKLPELQAWYDDPAGPEGKRFRSMTVKEFEAFQEYEMRRLRRRKDSGKTRKQSDLSDMEDDSVARASKKHKKGKRAVREVESDDLDDSGSD</sequence>
<name>A0ACC1PKQ8_9APHY</name>
<dbReference type="Proteomes" id="UP001144978">
    <property type="component" value="Unassembled WGS sequence"/>
</dbReference>
<comment type="caution">
    <text evidence="1">The sequence shown here is derived from an EMBL/GenBank/DDBJ whole genome shotgun (WGS) entry which is preliminary data.</text>
</comment>
<accession>A0ACC1PKQ8</accession>